<accession>A0A0E3ICA9</accession>
<feature type="region of interest" description="Disordered" evidence="1">
    <location>
        <begin position="113"/>
        <end position="134"/>
    </location>
</feature>
<dbReference type="EMBL" id="KJ019094">
    <property type="protein sequence ID" value="AIX29689.1"/>
    <property type="molecule type" value="Genomic_DNA"/>
</dbReference>
<dbReference type="Proteomes" id="UP000185284">
    <property type="component" value="Segment"/>
</dbReference>
<evidence type="ECO:0000313" key="5">
    <source>
        <dbReference type="Proteomes" id="UP000033005"/>
    </source>
</evidence>
<dbReference type="Gene3D" id="1.10.530.10">
    <property type="match status" value="1"/>
</dbReference>
<dbReference type="RefSeq" id="YP_009134510.1">
    <property type="nucleotide sequence ID" value="NC_026928.1"/>
</dbReference>
<sequence>MAHGYLTPEAVSGEGLGIPYKRLYDAFKKLFRKDLRVVNANVKEVRDLLPGGKDRAQLPPSGQKMLGGAATKLLTGATSSAIVPKKAGIVNTEAKTAIVGKNATDINRKEQKYLGTTDPDTAGGPKTRKGGTFTDFGSTSSAPEAKPLNAENFFAKAQTGVGDSGEYLTKSQRVSDFRKSQEMRTASANTPAISPDSGVDIVAAVNRNTQAIVALSNLTEEQTKSQRSMHNEQQAQSDKLASRALARGEEKALEKGSDRSGFTTPEKFQKLLPGGGGSGGGGGAGGGPGLGIGGKVGAKKVVQAVGKRGAARVGTRLAAKYGGKAAAKAAGKYGGKAAAKLGVKGAAKIGAGAVAKSVGKKIPLVGLGLGAVFAAQRALQGDFVGAGLELASGAASTVPGIGTVGSVGIDAALAARDMGMTPFAKGGIITQPTNALMGESGAEGVFPLEGRRGKNTFEAMGEGILEAQKKGKKEYADLQSAGLKLYFENKGGFKMFGDLFGNIMSGIFGPIIGGLSKSLGNFLGGGLNKLFGLGGDKNLSTVNTGGLADFIGGLESGNDYTKMVGGAKDESVLGKTIDQLNSEKGGQFAMGRYQIQMRTASEVLKNAGIDTSSFKFDKAGQDKIFELLLKRRGIDDFMSGEIDEDQFAKNLSMEWAALPENASGKGYYDGVGTNKSLTSFSSVKGQLSALKASGSPFQASAQTGSGGSQNLAAAAQSLKGMSTADGPDGGQNGCVYAVNKVFSKAGITPPWGSSLYVPDAEKSMIDAGWQQVPYGQQQPGDVFVMKDRKSPPQAHIGVATDNKFILSNSSGKAAMSWSSTAQGYNSYYGGQGALYRMPGQQAVSTAQAGSPGAPPSGAPLTAEQKSQMFQNAGMSALGANGITGATPSPGPISAAPASPNTGTPIMATSAQVASASGVAAAPTVINNYYGSGGGKQSSGVNPNGVSAGIDMNAAGLGAFQELKLRSLA</sequence>
<dbReference type="EMBL" id="KJ019156">
    <property type="protein sequence ID" value="AIX44927.1"/>
    <property type="molecule type" value="Genomic_DNA"/>
</dbReference>
<dbReference type="EMBL" id="KJ019054">
    <property type="protein sequence ID" value="AIX20471.1"/>
    <property type="molecule type" value="Genomic_DNA"/>
</dbReference>
<evidence type="ECO:0000313" key="3">
    <source>
        <dbReference type="EMBL" id="AIX29689.1"/>
    </source>
</evidence>
<feature type="compositionally biased region" description="Basic and acidic residues" evidence="1">
    <location>
        <begin position="246"/>
        <end position="258"/>
    </location>
</feature>
<evidence type="ECO:0000256" key="1">
    <source>
        <dbReference type="SAM" id="MobiDB-lite"/>
    </source>
</evidence>
<dbReference type="SUPFAM" id="SSF53955">
    <property type="entry name" value="Lysozyme-like"/>
    <property type="match status" value="1"/>
</dbReference>
<dbReference type="Proteomes" id="UP000185283">
    <property type="component" value="Segment"/>
</dbReference>
<gene>
    <name evidence="4" type="ORF">Syn7803C2_8</name>
    <name evidence="2" type="ORF">Syn7803C85_8</name>
    <name evidence="3" type="ORF">Syn7803US33_8</name>
</gene>
<feature type="region of interest" description="Disordered" evidence="1">
    <location>
        <begin position="221"/>
        <end position="286"/>
    </location>
</feature>
<dbReference type="Proteomes" id="UP000033005">
    <property type="component" value="Segment"/>
</dbReference>
<evidence type="ECO:0000313" key="2">
    <source>
        <dbReference type="EMBL" id="AIX20471.1"/>
    </source>
</evidence>
<dbReference type="GeneID" id="24172152"/>
<reference evidence="5 6" key="1">
    <citation type="submission" date="2013-12" db="EMBL/GenBank/DDBJ databases">
        <title>Ecological redundancy of diverse viral populations within a natural community.</title>
        <authorList>
            <person name="Gregory A.C."/>
            <person name="LaButti K."/>
            <person name="Copeland A."/>
            <person name="Woyke T."/>
            <person name="Sullivan M.B."/>
        </authorList>
    </citation>
    <scope>NUCLEOTIDE SEQUENCE [LARGE SCALE GENOMIC DNA]</scope>
    <source>
        <strain evidence="4">Syn7803C2</strain>
        <strain evidence="2">Syn7803C85</strain>
        <strain evidence="3">Syn7803US33</strain>
    </source>
</reference>
<feature type="compositionally biased region" description="Gly residues" evidence="1">
    <location>
        <begin position="273"/>
        <end position="286"/>
    </location>
</feature>
<dbReference type="InterPro" id="IPR023346">
    <property type="entry name" value="Lysozyme-like_dom_sf"/>
</dbReference>
<proteinExistence type="predicted"/>
<dbReference type="OrthoDB" id="28789at35237"/>
<evidence type="ECO:0000313" key="6">
    <source>
        <dbReference type="Proteomes" id="UP000185283"/>
    </source>
</evidence>
<dbReference type="Gene3D" id="3.90.1720.10">
    <property type="entry name" value="endopeptidase domain like (from Nostoc punctiforme)"/>
    <property type="match status" value="1"/>
</dbReference>
<name>A0A0E3ICA9_9CAUD</name>
<keyword evidence="6" id="KW-1185">Reference proteome</keyword>
<feature type="compositionally biased region" description="Polar residues" evidence="1">
    <location>
        <begin position="221"/>
        <end position="239"/>
    </location>
</feature>
<feature type="region of interest" description="Disordered" evidence="1">
    <location>
        <begin position="879"/>
        <end position="899"/>
    </location>
</feature>
<dbReference type="KEGG" id="vg:24172152"/>
<organism evidence="4 5">
    <name type="scientific">Synechococcus phage ACG-2014e</name>
    <dbReference type="NCBI Taxonomy" id="1493510"/>
    <lineage>
        <taxon>Viruses</taxon>
        <taxon>Duplodnaviria</taxon>
        <taxon>Heunggongvirae</taxon>
        <taxon>Uroviricota</taxon>
        <taxon>Caudoviricetes</taxon>
        <taxon>Pantevenvirales</taxon>
        <taxon>Kyanoviridae</taxon>
        <taxon>Chalconvirus</taxon>
        <taxon>Chalconvirus acg2014e</taxon>
    </lineage>
</organism>
<protein>
    <submittedName>
        <fullName evidence="4">Late control gene D protein</fullName>
    </submittedName>
</protein>
<evidence type="ECO:0000313" key="4">
    <source>
        <dbReference type="EMBL" id="AIX44927.1"/>
    </source>
</evidence>